<evidence type="ECO:0000256" key="5">
    <source>
        <dbReference type="ARBA" id="ARBA00023157"/>
    </source>
</evidence>
<evidence type="ECO:0000256" key="7">
    <source>
        <dbReference type="SAM" id="Phobius"/>
    </source>
</evidence>
<evidence type="ECO:0000256" key="1">
    <source>
        <dbReference type="ARBA" id="ARBA00001913"/>
    </source>
</evidence>
<dbReference type="PROSITE" id="PS51257">
    <property type="entry name" value="PROKAR_LIPOPROTEIN"/>
    <property type="match status" value="1"/>
</dbReference>
<dbReference type="Proteomes" id="UP001305779">
    <property type="component" value="Unassembled WGS sequence"/>
</dbReference>
<comment type="pathway">
    <text evidence="2">Protein modification; protein glycosylation.</text>
</comment>
<reference evidence="8 9" key="1">
    <citation type="journal article" date="2023" name="G3 (Bethesda)">
        <title>A chromosome-level genome assembly of Zasmidium syzygii isolated from banana leaves.</title>
        <authorList>
            <person name="van Westerhoven A.C."/>
            <person name="Mehrabi R."/>
            <person name="Talebi R."/>
            <person name="Steentjes M.B.F."/>
            <person name="Corcolon B."/>
            <person name="Chong P.A."/>
            <person name="Kema G.H.J."/>
            <person name="Seidl M.F."/>
        </authorList>
    </citation>
    <scope>NUCLEOTIDE SEQUENCE [LARGE SCALE GENOMIC DNA]</scope>
    <source>
        <strain evidence="8 9">P124</strain>
    </source>
</reference>
<proteinExistence type="inferred from homology"/>
<dbReference type="EMBL" id="JAXOVC010000006">
    <property type="protein sequence ID" value="KAK4500269.1"/>
    <property type="molecule type" value="Genomic_DNA"/>
</dbReference>
<comment type="cofactor">
    <cofactor evidence="1">
        <name>Ca(2+)</name>
        <dbReference type="ChEBI" id="CHEBI:29108"/>
    </cofactor>
</comment>
<dbReference type="InterPro" id="IPR012341">
    <property type="entry name" value="6hp_glycosidase-like_sf"/>
</dbReference>
<organism evidence="8 9">
    <name type="scientific">Zasmidium cellare</name>
    <name type="common">Wine cellar mold</name>
    <name type="synonym">Racodium cellare</name>
    <dbReference type="NCBI Taxonomy" id="395010"/>
    <lineage>
        <taxon>Eukaryota</taxon>
        <taxon>Fungi</taxon>
        <taxon>Dikarya</taxon>
        <taxon>Ascomycota</taxon>
        <taxon>Pezizomycotina</taxon>
        <taxon>Dothideomycetes</taxon>
        <taxon>Dothideomycetidae</taxon>
        <taxon>Mycosphaerellales</taxon>
        <taxon>Mycosphaerellaceae</taxon>
        <taxon>Zasmidium</taxon>
    </lineage>
</organism>
<feature type="transmembrane region" description="Helical" evidence="7">
    <location>
        <begin position="9"/>
        <end position="27"/>
    </location>
</feature>
<keyword evidence="5" id="KW-1015">Disulfide bond</keyword>
<keyword evidence="7" id="KW-0472">Membrane</keyword>
<dbReference type="EC" id="3.2.1.-" evidence="6"/>
<evidence type="ECO:0000256" key="3">
    <source>
        <dbReference type="ARBA" id="ARBA00007658"/>
    </source>
</evidence>
<accession>A0ABR0EFH8</accession>
<evidence type="ECO:0000256" key="6">
    <source>
        <dbReference type="RuleBase" id="RU361193"/>
    </source>
</evidence>
<dbReference type="PANTHER" id="PTHR11742">
    <property type="entry name" value="MANNOSYL-OLIGOSACCHARIDE ALPHA-1,2-MANNOSIDASE-RELATED"/>
    <property type="match status" value="1"/>
</dbReference>
<name>A0ABR0EFH8_ZASCE</name>
<keyword evidence="7" id="KW-1133">Transmembrane helix</keyword>
<comment type="caution">
    <text evidence="8">The sequence shown here is derived from an EMBL/GenBank/DDBJ whole genome shotgun (WGS) entry which is preliminary data.</text>
</comment>
<gene>
    <name evidence="8" type="ORF">PRZ48_008458</name>
</gene>
<dbReference type="SUPFAM" id="SSF48225">
    <property type="entry name" value="Seven-hairpin glycosidases"/>
    <property type="match status" value="1"/>
</dbReference>
<protein>
    <recommendedName>
        <fullName evidence="6">alpha-1,2-Mannosidase</fullName>
        <ecNumber evidence="6">3.2.1.-</ecNumber>
    </recommendedName>
</protein>
<dbReference type="InterPro" id="IPR050749">
    <property type="entry name" value="Glycosyl_Hydrolase_47"/>
</dbReference>
<dbReference type="Gene3D" id="1.50.10.10">
    <property type="match status" value="1"/>
</dbReference>
<evidence type="ECO:0000256" key="2">
    <source>
        <dbReference type="ARBA" id="ARBA00004922"/>
    </source>
</evidence>
<comment type="similarity">
    <text evidence="3 6">Belongs to the glycosyl hydrolase 47 family.</text>
</comment>
<dbReference type="PANTHER" id="PTHR11742:SF89">
    <property type="entry name" value="ALPHA-1,2-MANNOSIDASE"/>
    <property type="match status" value="1"/>
</dbReference>
<dbReference type="InterPro" id="IPR001382">
    <property type="entry name" value="Glyco_hydro_47"/>
</dbReference>
<evidence type="ECO:0000313" key="8">
    <source>
        <dbReference type="EMBL" id="KAK4500269.1"/>
    </source>
</evidence>
<dbReference type="PRINTS" id="PR00747">
    <property type="entry name" value="GLYHDRLASE47"/>
</dbReference>
<dbReference type="Pfam" id="PF01532">
    <property type="entry name" value="Glyco_hydro_47"/>
    <property type="match status" value="1"/>
</dbReference>
<dbReference type="InterPro" id="IPR036026">
    <property type="entry name" value="Seven-hairpin_glycosidases"/>
</dbReference>
<evidence type="ECO:0000256" key="4">
    <source>
        <dbReference type="ARBA" id="ARBA00022801"/>
    </source>
</evidence>
<keyword evidence="4 6" id="KW-0378">Hydrolase</keyword>
<keyword evidence="9" id="KW-1185">Reference proteome</keyword>
<keyword evidence="6" id="KW-0326">Glycosidase</keyword>
<keyword evidence="7" id="KW-0812">Transmembrane</keyword>
<evidence type="ECO:0000313" key="9">
    <source>
        <dbReference type="Proteomes" id="UP001305779"/>
    </source>
</evidence>
<sequence>MPTAASRSPLAYAFAVGCIAAFLTYYIPRIDLANFGLPSLNELNLDFLQSLTAPAQVTDWANRKEHYPVEECIQIPDPTRKTLPRIQHQFKPQSESEAAVRKQRQKEVRLVIERSWRSYKKHAFPQDELKSISGTAQDIYGNWSMTLIESLDTLWITGLKEEYEEAVELVPGINFNVTSSQEGIGLYDVTSKILGGLISAYELSKDRRLKDKALEFATILYAAFDTRNRMPNLQWDMLATQRGERQRTPSNATIGEIGGLAVAFTRLAIITRDVKWYDAVARIMNGMASQQNSTSYPGLLPSNINLQESSLDGFGDIHVGPQSHAFYDSLPKMYALLRGSDQYKAMTKTAMDSIIQNLIFRPMIPPGYATTNILLPGTLINNTLQPRVHHTACTIAGTLALASRLLRNETYLTTAQSLLNGYLWASQTTALGIMPETFTVAPCPNPSQPCTWNEETYNEHLLTTHNAPSTTDPQILTWKHNLPPGLLSLPSRSYTLHPALISSLLTLYRITGDDTLQDHAWNLWRSVYGRSKTKFAHAVLEDVMQAGAPKGDVMPSAWMGGTLKGFYLMFSEEEVGGFDEWVLGGGGHLMSLNREDLE</sequence>